<feature type="region of interest" description="Disordered" evidence="2">
    <location>
        <begin position="417"/>
        <end position="445"/>
    </location>
</feature>
<feature type="domain" description="DUF6780" evidence="4">
    <location>
        <begin position="294"/>
        <end position="359"/>
    </location>
</feature>
<dbReference type="InterPro" id="IPR030379">
    <property type="entry name" value="G_SEPTIN_dom"/>
</dbReference>
<comment type="similarity">
    <text evidence="1">Belongs to the TRAFAC class TrmE-Era-EngA-EngB-Septin-like GTPase superfamily. Septin GTPase family.</text>
</comment>
<keyword evidence="1" id="KW-0342">GTP-binding</keyword>
<evidence type="ECO:0000256" key="2">
    <source>
        <dbReference type="SAM" id="MobiDB-lite"/>
    </source>
</evidence>
<feature type="domain" description="Septin-type G" evidence="3">
    <location>
        <begin position="175"/>
        <end position="233"/>
    </location>
</feature>
<dbReference type="InterPro" id="IPR046707">
    <property type="entry name" value="DUF6780"/>
</dbReference>
<feature type="compositionally biased region" description="Basic and acidic residues" evidence="2">
    <location>
        <begin position="37"/>
        <end position="54"/>
    </location>
</feature>
<dbReference type="EMBL" id="JAKNSF020000033">
    <property type="protein sequence ID" value="KAK7728414.1"/>
    <property type="molecule type" value="Genomic_DNA"/>
</dbReference>
<dbReference type="Gene3D" id="3.40.50.300">
    <property type="entry name" value="P-loop containing nucleotide triphosphate hydrolases"/>
    <property type="match status" value="1"/>
</dbReference>
<protein>
    <recommendedName>
        <fullName evidence="7">Septin-type G domain-containing protein</fullName>
    </recommendedName>
</protein>
<dbReference type="Pfam" id="PF00735">
    <property type="entry name" value="Septin"/>
    <property type="match status" value="1"/>
</dbReference>
<keyword evidence="1" id="KW-0547">Nucleotide-binding</keyword>
<dbReference type="Pfam" id="PF20571">
    <property type="entry name" value="DUF6780"/>
    <property type="match status" value="1"/>
</dbReference>
<evidence type="ECO:0000259" key="3">
    <source>
        <dbReference type="Pfam" id="PF00735"/>
    </source>
</evidence>
<name>A0ABR1P7S0_DIAER</name>
<sequence>MHSITSYFIGGEDAVDAALQQSLASFTAGSRDYRKAGSVDAEPAKHSAQSDRESISTFDPADADDISLMSDTAPSRLNLPGATSNLSQPITPLMLATPGSPSAISDSMSASFSEDIASQALSMSQDLEPLETSEMMDSGSAPQLVMPSIKMPSRRPFTDGGKRLGRLKVLVAGDSELKPADIKYLQLLASLTNVIPLVAKADNMTPEDVAQSKAQIRSELMEAGVRPFSFTVSSTGIFDNTEPKYPYAVSSTPGSDHDIMDASLLMSPDYVQPLMQSELAAVVDQVFCENGASWLRHAAAKKFIQWKNADNSSRPRALYKPMGLPGSPSMPLVTAGTFSSPVGATSQYSLARIADHTQREERLAQIRLANWASELQRSLANERARYDALARGERAIWLTEKLHECVQDGELVPFAGRDRSDSRLGEKTRRRSGRGRCHSTSTTQSQDPLGLLRVAARVKANGWIALEVLGGVGILGGAAVWLTGQEWPAIEWAVDQWSAFWGGER</sequence>
<evidence type="ECO:0000313" key="5">
    <source>
        <dbReference type="EMBL" id="KAK7728414.1"/>
    </source>
</evidence>
<feature type="region of interest" description="Disordered" evidence="2">
    <location>
        <begin position="137"/>
        <end position="157"/>
    </location>
</feature>
<comment type="caution">
    <text evidence="5">The sequence shown here is derived from an EMBL/GenBank/DDBJ whole genome shotgun (WGS) entry which is preliminary data.</text>
</comment>
<evidence type="ECO:0000259" key="4">
    <source>
        <dbReference type="Pfam" id="PF20571"/>
    </source>
</evidence>
<evidence type="ECO:0000313" key="6">
    <source>
        <dbReference type="Proteomes" id="UP001430848"/>
    </source>
</evidence>
<dbReference type="Proteomes" id="UP001430848">
    <property type="component" value="Unassembled WGS sequence"/>
</dbReference>
<accession>A0ABR1P7S0</accession>
<feature type="compositionally biased region" description="Basic and acidic residues" evidence="2">
    <location>
        <begin position="417"/>
        <end position="427"/>
    </location>
</feature>
<keyword evidence="6" id="KW-1185">Reference proteome</keyword>
<feature type="compositionally biased region" description="Low complexity" evidence="2">
    <location>
        <begin position="100"/>
        <end position="109"/>
    </location>
</feature>
<feature type="compositionally biased region" description="Basic residues" evidence="2">
    <location>
        <begin position="428"/>
        <end position="437"/>
    </location>
</feature>
<reference evidence="5 6" key="1">
    <citation type="submission" date="2024-02" db="EMBL/GenBank/DDBJ databases">
        <title>De novo assembly and annotation of 12 fungi associated with fruit tree decline syndrome in Ontario, Canada.</title>
        <authorList>
            <person name="Sulman M."/>
            <person name="Ellouze W."/>
            <person name="Ilyukhin E."/>
        </authorList>
    </citation>
    <scope>NUCLEOTIDE SEQUENCE [LARGE SCALE GENOMIC DNA]</scope>
    <source>
        <strain evidence="5 6">M169</strain>
    </source>
</reference>
<feature type="region of interest" description="Disordered" evidence="2">
    <location>
        <begin position="37"/>
        <end position="109"/>
    </location>
</feature>
<gene>
    <name evidence="5" type="ORF">SLS63_006643</name>
</gene>
<evidence type="ECO:0000256" key="1">
    <source>
        <dbReference type="RuleBase" id="RU004560"/>
    </source>
</evidence>
<evidence type="ECO:0008006" key="7">
    <source>
        <dbReference type="Google" id="ProtNLM"/>
    </source>
</evidence>
<dbReference type="InterPro" id="IPR027417">
    <property type="entry name" value="P-loop_NTPase"/>
</dbReference>
<feature type="compositionally biased region" description="Polar residues" evidence="2">
    <location>
        <begin position="69"/>
        <end position="90"/>
    </location>
</feature>
<organism evidence="5 6">
    <name type="scientific">Diaporthe eres</name>
    <name type="common">Phomopsis oblonga</name>
    <dbReference type="NCBI Taxonomy" id="83184"/>
    <lineage>
        <taxon>Eukaryota</taxon>
        <taxon>Fungi</taxon>
        <taxon>Dikarya</taxon>
        <taxon>Ascomycota</taxon>
        <taxon>Pezizomycotina</taxon>
        <taxon>Sordariomycetes</taxon>
        <taxon>Sordariomycetidae</taxon>
        <taxon>Diaporthales</taxon>
        <taxon>Diaporthaceae</taxon>
        <taxon>Diaporthe</taxon>
        <taxon>Diaporthe eres species complex</taxon>
    </lineage>
</organism>
<proteinExistence type="inferred from homology"/>